<dbReference type="SUPFAM" id="SSF69500">
    <property type="entry name" value="DTD-like"/>
    <property type="match status" value="1"/>
</dbReference>
<dbReference type="InterPro" id="IPR003732">
    <property type="entry name" value="Daa-tRNA_deacyls_DTD"/>
</dbReference>
<dbReference type="STRING" id="1770053.SAMN05216551_104183"/>
<dbReference type="GO" id="GO:0051500">
    <property type="term" value="F:D-tyrosyl-tRNA(Tyr) deacylase activity"/>
    <property type="evidence" value="ECO:0007669"/>
    <property type="project" value="TreeGrafter"/>
</dbReference>
<evidence type="ECO:0000313" key="4">
    <source>
        <dbReference type="Proteomes" id="UP000243719"/>
    </source>
</evidence>
<keyword evidence="2" id="KW-0820">tRNA-binding</keyword>
<dbReference type="OrthoDB" id="9801395at2"/>
<dbReference type="InterPro" id="IPR023509">
    <property type="entry name" value="DTD-like_sf"/>
</dbReference>
<evidence type="ECO:0000256" key="2">
    <source>
        <dbReference type="HAMAP-Rule" id="MF_00518"/>
    </source>
</evidence>
<comment type="function">
    <text evidence="2">An aminoacyl-tRNA editing enzyme that deacylates mischarged D-aminoacyl-tRNAs. Also deacylates mischarged glycyl-tRNA(Ala), protecting cells against glycine mischarging by AlaRS. Acts via tRNA-based rather than protein-based catalysis; rejects L-amino acids rather than detecting D-amino acids in the active site. By recycling D-aminoacyl-tRNA to D-amino acids and free tRNA molecules, this enzyme counteracts the toxicity associated with the formation of D-aminoacyl-tRNA entities in vivo and helps enforce protein L-homochirality.</text>
</comment>
<keyword evidence="2" id="KW-0378">Hydrolase</keyword>
<comment type="catalytic activity">
    <reaction evidence="2">
        <text>a D-aminoacyl-tRNA + H2O = a tRNA + a D-alpha-amino acid + H(+)</text>
        <dbReference type="Rhea" id="RHEA:13953"/>
        <dbReference type="Rhea" id="RHEA-COMP:10123"/>
        <dbReference type="Rhea" id="RHEA-COMP:10124"/>
        <dbReference type="ChEBI" id="CHEBI:15377"/>
        <dbReference type="ChEBI" id="CHEBI:15378"/>
        <dbReference type="ChEBI" id="CHEBI:59871"/>
        <dbReference type="ChEBI" id="CHEBI:78442"/>
        <dbReference type="ChEBI" id="CHEBI:79333"/>
        <dbReference type="EC" id="3.1.1.96"/>
    </reaction>
</comment>
<dbReference type="EC" id="3.1.1.-" evidence="2"/>
<keyword evidence="4" id="KW-1185">Reference proteome</keyword>
<reference evidence="4" key="1">
    <citation type="submission" date="2016-09" db="EMBL/GenBank/DDBJ databases">
        <authorList>
            <person name="Varghese N."/>
            <person name="Submissions S."/>
        </authorList>
    </citation>
    <scope>NUCLEOTIDE SEQUENCE [LARGE SCALE GENOMIC DNA]</scope>
    <source>
        <strain evidence="4">JS23</strain>
    </source>
</reference>
<comment type="subcellular location">
    <subcellularLocation>
        <location evidence="2">Cytoplasm</location>
    </subcellularLocation>
</comment>
<accession>A0A1H2PQ75</accession>
<dbReference type="GO" id="GO:0043908">
    <property type="term" value="F:Ser(Gly)-tRNA(Ala) hydrolase activity"/>
    <property type="evidence" value="ECO:0007669"/>
    <property type="project" value="UniProtKB-UniRule"/>
</dbReference>
<dbReference type="GO" id="GO:0000049">
    <property type="term" value="F:tRNA binding"/>
    <property type="evidence" value="ECO:0007669"/>
    <property type="project" value="UniProtKB-UniRule"/>
</dbReference>
<evidence type="ECO:0000256" key="1">
    <source>
        <dbReference type="ARBA" id="ARBA00009673"/>
    </source>
</evidence>
<dbReference type="Proteomes" id="UP000243719">
    <property type="component" value="Unassembled WGS sequence"/>
</dbReference>
<keyword evidence="2" id="KW-0963">Cytoplasm</keyword>
<feature type="short sequence motif" description="Gly-cisPro motif, important for rejection of L-amino acids" evidence="2">
    <location>
        <begin position="142"/>
        <end position="143"/>
    </location>
</feature>
<sequence>MIGLLQRVGHAQVRVGGETVGQIGQGLLVLVCAQRDDADASPARLLDKLLALRVFSDAQGKMNRPLRDIDGAGTPGGLLLVPQFTLAADTRSGTRPSFSGAAPPERGRQLFDTLVAQARAAHPEVATGRFGADMQVALVNDGPVTFWLETK</sequence>
<comment type="domain">
    <text evidence="2">A Gly-cisPro motif from one monomer fits into the active site of the other monomer to allow specific chiral rejection of L-amino acids.</text>
</comment>
<dbReference type="Gene3D" id="3.50.80.10">
    <property type="entry name" value="D-tyrosyl-tRNA(Tyr) deacylase"/>
    <property type="match status" value="1"/>
</dbReference>
<name>A0A1H2PQ75_9BURK</name>
<gene>
    <name evidence="2" type="primary">dtd</name>
    <name evidence="3" type="ORF">SAMN05216551_104183</name>
</gene>
<comment type="catalytic activity">
    <reaction evidence="2">
        <text>glycyl-tRNA(Ala) + H2O = tRNA(Ala) + glycine + H(+)</text>
        <dbReference type="Rhea" id="RHEA:53744"/>
        <dbReference type="Rhea" id="RHEA-COMP:9657"/>
        <dbReference type="Rhea" id="RHEA-COMP:13640"/>
        <dbReference type="ChEBI" id="CHEBI:15377"/>
        <dbReference type="ChEBI" id="CHEBI:15378"/>
        <dbReference type="ChEBI" id="CHEBI:57305"/>
        <dbReference type="ChEBI" id="CHEBI:78442"/>
        <dbReference type="ChEBI" id="CHEBI:78522"/>
    </reaction>
</comment>
<dbReference type="PANTHER" id="PTHR10472">
    <property type="entry name" value="D-TYROSYL-TRNA TYR DEACYLASE"/>
    <property type="match status" value="1"/>
</dbReference>
<dbReference type="EMBL" id="FNLO01000004">
    <property type="protein sequence ID" value="SDV48132.1"/>
    <property type="molecule type" value="Genomic_DNA"/>
</dbReference>
<dbReference type="AlphaFoldDB" id="A0A1H2PQ75"/>
<dbReference type="RefSeq" id="WP_091907047.1">
    <property type="nucleotide sequence ID" value="NZ_FNLO01000004.1"/>
</dbReference>
<protein>
    <recommendedName>
        <fullName evidence="2">D-aminoacyl-tRNA deacylase</fullName>
        <shortName evidence="2">DTD</shortName>
        <ecNumber evidence="2">3.1.1.96</ecNumber>
    </recommendedName>
    <alternativeName>
        <fullName evidence="2">Gly-tRNA(Ala) deacylase</fullName>
        <ecNumber evidence="2">3.1.1.-</ecNumber>
    </alternativeName>
</protein>
<comment type="subunit">
    <text evidence="2">Homodimer.</text>
</comment>
<dbReference type="Pfam" id="PF02580">
    <property type="entry name" value="Tyr_Deacylase"/>
    <property type="match status" value="1"/>
</dbReference>
<evidence type="ECO:0000313" key="3">
    <source>
        <dbReference type="EMBL" id="SDV48132.1"/>
    </source>
</evidence>
<dbReference type="FunFam" id="3.50.80.10:FF:000001">
    <property type="entry name" value="D-aminoacyl-tRNA deacylase"/>
    <property type="match status" value="1"/>
</dbReference>
<dbReference type="GO" id="GO:0106026">
    <property type="term" value="F:Gly-tRNA(Ala) deacylase activity"/>
    <property type="evidence" value="ECO:0007669"/>
    <property type="project" value="UniProtKB-UniRule"/>
</dbReference>
<proteinExistence type="inferred from homology"/>
<dbReference type="NCBIfam" id="TIGR00256">
    <property type="entry name" value="D-aminoacyl-tRNA deacylase"/>
    <property type="match status" value="1"/>
</dbReference>
<comment type="similarity">
    <text evidence="1 2">Belongs to the DTD family.</text>
</comment>
<dbReference type="PANTHER" id="PTHR10472:SF5">
    <property type="entry name" value="D-AMINOACYL-TRNA DEACYLASE 1"/>
    <property type="match status" value="1"/>
</dbReference>
<dbReference type="GO" id="GO:0019478">
    <property type="term" value="P:D-amino acid catabolic process"/>
    <property type="evidence" value="ECO:0007669"/>
    <property type="project" value="UniProtKB-UniRule"/>
</dbReference>
<organism evidence="3 4">
    <name type="scientific">Chitinasiproducens palmae</name>
    <dbReference type="NCBI Taxonomy" id="1770053"/>
    <lineage>
        <taxon>Bacteria</taxon>
        <taxon>Pseudomonadati</taxon>
        <taxon>Pseudomonadota</taxon>
        <taxon>Betaproteobacteria</taxon>
        <taxon>Burkholderiales</taxon>
        <taxon>Burkholderiaceae</taxon>
        <taxon>Chitinasiproducens</taxon>
    </lineage>
</organism>
<dbReference type="GO" id="GO:0005737">
    <property type="term" value="C:cytoplasm"/>
    <property type="evidence" value="ECO:0007669"/>
    <property type="project" value="UniProtKB-SubCell"/>
</dbReference>
<keyword evidence="2" id="KW-0694">RNA-binding</keyword>
<dbReference type="EC" id="3.1.1.96" evidence="2"/>
<dbReference type="HAMAP" id="MF_00518">
    <property type="entry name" value="Deacylase_Dtd"/>
    <property type="match status" value="1"/>
</dbReference>